<keyword evidence="3" id="KW-1185">Reference proteome</keyword>
<gene>
    <name evidence="2" type="ORF">LMG27198_30580</name>
</gene>
<comment type="caution">
    <text evidence="2">The sequence shown here is derived from an EMBL/GenBank/DDBJ whole genome shotgun (WGS) entry which is preliminary data.</text>
</comment>
<evidence type="ECO:0000313" key="2">
    <source>
        <dbReference type="EMBL" id="GLI94066.1"/>
    </source>
</evidence>
<protein>
    <recommendedName>
        <fullName evidence="4">Em GEA1 (EM1)</fullName>
    </recommendedName>
</protein>
<organism evidence="2 3">
    <name type="scientific">Methylocystis echinoides</name>
    <dbReference type="NCBI Taxonomy" id="29468"/>
    <lineage>
        <taxon>Bacteria</taxon>
        <taxon>Pseudomonadati</taxon>
        <taxon>Pseudomonadota</taxon>
        <taxon>Alphaproteobacteria</taxon>
        <taxon>Hyphomicrobiales</taxon>
        <taxon>Methylocystaceae</taxon>
        <taxon>Methylocystis</taxon>
    </lineage>
</organism>
<sequence>MRKALGEWGSDMAQRQTGHPGKSGKGKMTIEEAGHLGGEKGGQKGGQRVKELIQEGKRAESEGGPAKGGKKPRH</sequence>
<accession>A0A9W6GW68</accession>
<evidence type="ECO:0008006" key="4">
    <source>
        <dbReference type="Google" id="ProtNLM"/>
    </source>
</evidence>
<feature type="compositionally biased region" description="Basic and acidic residues" evidence="1">
    <location>
        <begin position="28"/>
        <end position="61"/>
    </location>
</feature>
<feature type="region of interest" description="Disordered" evidence="1">
    <location>
        <begin position="1"/>
        <end position="74"/>
    </location>
</feature>
<proteinExistence type="predicted"/>
<dbReference type="EMBL" id="BSEC01000001">
    <property type="protein sequence ID" value="GLI94066.1"/>
    <property type="molecule type" value="Genomic_DNA"/>
</dbReference>
<evidence type="ECO:0000313" key="3">
    <source>
        <dbReference type="Proteomes" id="UP001144323"/>
    </source>
</evidence>
<evidence type="ECO:0000256" key="1">
    <source>
        <dbReference type="SAM" id="MobiDB-lite"/>
    </source>
</evidence>
<reference evidence="2" key="1">
    <citation type="journal article" date="2023" name="Int. J. Syst. Evol. Microbiol.">
        <title>Methylocystis iwaonis sp. nov., a type II methane-oxidizing bacterium from surface soil of a rice paddy field in Japan, and emended description of the genus Methylocystis (ex Whittenbury et al. 1970) Bowman et al. 1993.</title>
        <authorList>
            <person name="Kaise H."/>
            <person name="Sawadogo J.B."/>
            <person name="Alam M.S."/>
            <person name="Ueno C."/>
            <person name="Dianou D."/>
            <person name="Shinjo R."/>
            <person name="Asakawa S."/>
        </authorList>
    </citation>
    <scope>NUCLEOTIDE SEQUENCE</scope>
    <source>
        <strain evidence="2">LMG27198</strain>
    </source>
</reference>
<dbReference type="Proteomes" id="UP001144323">
    <property type="component" value="Unassembled WGS sequence"/>
</dbReference>
<name>A0A9W6GW68_9HYPH</name>
<dbReference type="AlphaFoldDB" id="A0A9W6GW68"/>